<dbReference type="GO" id="GO:0005829">
    <property type="term" value="C:cytosol"/>
    <property type="evidence" value="ECO:0007669"/>
    <property type="project" value="TreeGrafter"/>
</dbReference>
<dbReference type="GO" id="GO:0008930">
    <property type="term" value="F:methylthioadenosine nucleosidase activity"/>
    <property type="evidence" value="ECO:0007669"/>
    <property type="project" value="InterPro"/>
</dbReference>
<name>A0A940IDB6_9FIRM</name>
<dbReference type="InterPro" id="IPR035994">
    <property type="entry name" value="Nucleoside_phosphorylase_sf"/>
</dbReference>
<keyword evidence="4 7" id="KW-0378">Hydrolase</keyword>
<proteinExistence type="predicted"/>
<evidence type="ECO:0000256" key="4">
    <source>
        <dbReference type="ARBA" id="ARBA00022801"/>
    </source>
</evidence>
<dbReference type="AlphaFoldDB" id="A0A940IDB6"/>
<dbReference type="InterPro" id="IPR000845">
    <property type="entry name" value="Nucleoside_phosphorylase_d"/>
</dbReference>
<evidence type="ECO:0000256" key="3">
    <source>
        <dbReference type="ARBA" id="ARBA00022605"/>
    </source>
</evidence>
<dbReference type="NCBIfam" id="TIGR01704">
    <property type="entry name" value="MTA_SAH-Nsdase"/>
    <property type="match status" value="1"/>
</dbReference>
<dbReference type="CDD" id="cd09008">
    <property type="entry name" value="MTAN"/>
    <property type="match status" value="1"/>
</dbReference>
<dbReference type="SUPFAM" id="SSF53167">
    <property type="entry name" value="Purine and uridine phosphorylases"/>
    <property type="match status" value="1"/>
</dbReference>
<evidence type="ECO:0000313" key="7">
    <source>
        <dbReference type="EMBL" id="MBO8424391.1"/>
    </source>
</evidence>
<comment type="caution">
    <text evidence="7">The sequence shown here is derived from an EMBL/GenBank/DDBJ whole genome shotgun (WGS) entry which is preliminary data.</text>
</comment>
<evidence type="ECO:0000259" key="6">
    <source>
        <dbReference type="Pfam" id="PF01048"/>
    </source>
</evidence>
<dbReference type="Gene3D" id="3.40.50.1580">
    <property type="entry name" value="Nucleoside phosphorylase domain"/>
    <property type="match status" value="1"/>
</dbReference>
<sequence length="238" mass="24524">MIAIVTTDFPELTTSLCGRLRLCEHRAYGLTFYIAEICGSRVMLANVGDTKVASAVNLSKLLSCHRPAAVIAAGNLAGVSGAATGTVVIASDSVQFDVDFSKLGYSWGEIPALNKTYFQADPNLVALAKCAGAALSAQYVTGRVVTGDRFIADTVKANDLASTRSATGVDAETAALAECAYMYGVPFVSVKAVSNSGGDNAVGEYAANRLAADSVSLDFALKMACVAADGRCLCGVNP</sequence>
<organism evidence="7 8">
    <name type="scientific">Candidatus Stercoripulliclostridium pullicola</name>
    <dbReference type="NCBI Taxonomy" id="2840953"/>
    <lineage>
        <taxon>Bacteria</taxon>
        <taxon>Bacillati</taxon>
        <taxon>Bacillota</taxon>
        <taxon>Clostridia</taxon>
        <taxon>Eubacteriales</taxon>
        <taxon>Candidatus Stercoripulliclostridium</taxon>
    </lineage>
</organism>
<evidence type="ECO:0000256" key="1">
    <source>
        <dbReference type="ARBA" id="ARBA00004945"/>
    </source>
</evidence>
<dbReference type="EMBL" id="JADINF010000131">
    <property type="protein sequence ID" value="MBO8424391.1"/>
    <property type="molecule type" value="Genomic_DNA"/>
</dbReference>
<keyword evidence="7" id="KW-0326">Glycosidase</keyword>
<reference evidence="7" key="2">
    <citation type="journal article" date="2021" name="PeerJ">
        <title>Extensive microbial diversity within the chicken gut microbiome revealed by metagenomics and culture.</title>
        <authorList>
            <person name="Gilroy R."/>
            <person name="Ravi A."/>
            <person name="Getino M."/>
            <person name="Pursley I."/>
            <person name="Horton D.L."/>
            <person name="Alikhan N.F."/>
            <person name="Baker D."/>
            <person name="Gharbi K."/>
            <person name="Hall N."/>
            <person name="Watson M."/>
            <person name="Adriaenssens E.M."/>
            <person name="Foster-Nyarko E."/>
            <person name="Jarju S."/>
            <person name="Secka A."/>
            <person name="Antonio M."/>
            <person name="Oren A."/>
            <person name="Chaudhuri R.R."/>
            <person name="La Ragione R."/>
            <person name="Hildebrand F."/>
            <person name="Pallen M.J."/>
        </authorList>
    </citation>
    <scope>NUCLEOTIDE SEQUENCE</scope>
    <source>
        <strain evidence="7">517</strain>
    </source>
</reference>
<evidence type="ECO:0000256" key="2">
    <source>
        <dbReference type="ARBA" id="ARBA00011974"/>
    </source>
</evidence>
<dbReference type="Pfam" id="PF01048">
    <property type="entry name" value="PNP_UDP_1"/>
    <property type="match status" value="1"/>
</dbReference>
<dbReference type="PANTHER" id="PTHR46832">
    <property type="entry name" value="5'-METHYLTHIOADENOSINE/S-ADENOSYLHOMOCYSTEINE NUCLEOSIDASE"/>
    <property type="match status" value="1"/>
</dbReference>
<accession>A0A940IDB6</accession>
<dbReference type="GO" id="GO:0019509">
    <property type="term" value="P:L-methionine salvage from methylthioadenosine"/>
    <property type="evidence" value="ECO:0007669"/>
    <property type="project" value="InterPro"/>
</dbReference>
<dbReference type="PANTHER" id="PTHR46832:SF1">
    <property type="entry name" value="5'-METHYLTHIOADENOSINE_S-ADENOSYLHOMOCYSTEINE NUCLEOSIDASE"/>
    <property type="match status" value="1"/>
</dbReference>
<dbReference type="GO" id="GO:0019284">
    <property type="term" value="P:L-methionine salvage from S-adenosylmethionine"/>
    <property type="evidence" value="ECO:0007669"/>
    <property type="project" value="TreeGrafter"/>
</dbReference>
<dbReference type="EC" id="3.2.2.9" evidence="2"/>
<evidence type="ECO:0000256" key="5">
    <source>
        <dbReference type="ARBA" id="ARBA00023167"/>
    </source>
</evidence>
<feature type="domain" description="Nucleoside phosphorylase" evidence="6">
    <location>
        <begin position="25"/>
        <end position="204"/>
    </location>
</feature>
<comment type="pathway">
    <text evidence="1">Amino-acid biosynthesis; L-methionine biosynthesis via salvage pathway; S-methyl-5-thio-alpha-D-ribose 1-phosphate from S-methyl-5'-thioadenosine (hydrolase route): step 1/2.</text>
</comment>
<keyword evidence="5" id="KW-0486">Methionine biosynthesis</keyword>
<reference evidence="7" key="1">
    <citation type="submission" date="2020-10" db="EMBL/GenBank/DDBJ databases">
        <authorList>
            <person name="Gilroy R."/>
        </authorList>
    </citation>
    <scope>NUCLEOTIDE SEQUENCE</scope>
    <source>
        <strain evidence="7">517</strain>
    </source>
</reference>
<dbReference type="Proteomes" id="UP000727857">
    <property type="component" value="Unassembled WGS sequence"/>
</dbReference>
<evidence type="ECO:0000313" key="8">
    <source>
        <dbReference type="Proteomes" id="UP000727857"/>
    </source>
</evidence>
<dbReference type="GO" id="GO:0008782">
    <property type="term" value="F:adenosylhomocysteine nucleosidase activity"/>
    <property type="evidence" value="ECO:0007669"/>
    <property type="project" value="UniProtKB-EC"/>
</dbReference>
<gene>
    <name evidence="7" type="primary">mtnN</name>
    <name evidence="7" type="ORF">IAB16_05185</name>
</gene>
<dbReference type="GO" id="GO:0009164">
    <property type="term" value="P:nucleoside catabolic process"/>
    <property type="evidence" value="ECO:0007669"/>
    <property type="project" value="InterPro"/>
</dbReference>
<protein>
    <recommendedName>
        <fullName evidence="2">adenosylhomocysteine nucleosidase</fullName>
        <ecNumber evidence="2">3.2.2.9</ecNumber>
    </recommendedName>
</protein>
<keyword evidence="3" id="KW-0028">Amino-acid biosynthesis</keyword>
<dbReference type="InterPro" id="IPR010049">
    <property type="entry name" value="MTA_SAH_Nsdase"/>
</dbReference>